<dbReference type="PANTHER" id="PTHR36140:SF12">
    <property type="entry name" value="F-BOX DOMAIN-CONTAINING PROTEIN"/>
    <property type="match status" value="1"/>
</dbReference>
<name>A0ABC9B690_9POAL</name>
<dbReference type="InterPro" id="IPR001810">
    <property type="entry name" value="F-box_dom"/>
</dbReference>
<accession>A0ABC9B690</accession>
<dbReference type="SUPFAM" id="SSF81383">
    <property type="entry name" value="F-box domain"/>
    <property type="match status" value="1"/>
</dbReference>
<gene>
    <name evidence="3" type="ORF">URODEC1_LOCUS62392</name>
</gene>
<dbReference type="CDD" id="cd09917">
    <property type="entry name" value="F-box_SF"/>
    <property type="match status" value="1"/>
</dbReference>
<evidence type="ECO:0000259" key="2">
    <source>
        <dbReference type="Pfam" id="PF24523"/>
    </source>
</evidence>
<evidence type="ECO:0000313" key="3">
    <source>
        <dbReference type="EMBL" id="CAL4995530.1"/>
    </source>
</evidence>
<dbReference type="Proteomes" id="UP001497457">
    <property type="component" value="Chromosome 24b"/>
</dbReference>
<dbReference type="Pfam" id="PF24523">
    <property type="entry name" value="DUF7595"/>
    <property type="match status" value="1"/>
</dbReference>
<proteinExistence type="predicted"/>
<keyword evidence="4" id="KW-1185">Reference proteome</keyword>
<dbReference type="Pfam" id="PF12937">
    <property type="entry name" value="F-box-like"/>
    <property type="match status" value="1"/>
</dbReference>
<dbReference type="EMBL" id="OZ075134">
    <property type="protein sequence ID" value="CAL4995530.1"/>
    <property type="molecule type" value="Genomic_DNA"/>
</dbReference>
<evidence type="ECO:0008006" key="5">
    <source>
        <dbReference type="Google" id="ProtNLM"/>
    </source>
</evidence>
<organism evidence="3 4">
    <name type="scientific">Urochloa decumbens</name>
    <dbReference type="NCBI Taxonomy" id="240449"/>
    <lineage>
        <taxon>Eukaryota</taxon>
        <taxon>Viridiplantae</taxon>
        <taxon>Streptophyta</taxon>
        <taxon>Embryophyta</taxon>
        <taxon>Tracheophyta</taxon>
        <taxon>Spermatophyta</taxon>
        <taxon>Magnoliopsida</taxon>
        <taxon>Liliopsida</taxon>
        <taxon>Poales</taxon>
        <taxon>Poaceae</taxon>
        <taxon>PACMAD clade</taxon>
        <taxon>Panicoideae</taxon>
        <taxon>Panicodae</taxon>
        <taxon>Paniceae</taxon>
        <taxon>Melinidinae</taxon>
        <taxon>Urochloa</taxon>
    </lineage>
</organism>
<dbReference type="InterPro" id="IPR056016">
    <property type="entry name" value="DUF7595"/>
</dbReference>
<protein>
    <recommendedName>
        <fullName evidence="5">F-box domain-containing protein</fullName>
    </recommendedName>
</protein>
<dbReference type="Gene3D" id="1.20.1280.50">
    <property type="match status" value="1"/>
</dbReference>
<evidence type="ECO:0000259" key="1">
    <source>
        <dbReference type="Pfam" id="PF12937"/>
    </source>
</evidence>
<reference evidence="4" key="1">
    <citation type="submission" date="2024-06" db="EMBL/GenBank/DDBJ databases">
        <authorList>
            <person name="Ryan C."/>
        </authorList>
    </citation>
    <scope>NUCLEOTIDE SEQUENCE [LARGE SCALE GENOMIC DNA]</scope>
</reference>
<feature type="domain" description="DUF7595" evidence="2">
    <location>
        <begin position="149"/>
        <end position="443"/>
    </location>
</feature>
<dbReference type="AlphaFoldDB" id="A0ABC9B690"/>
<dbReference type="InterPro" id="IPR036047">
    <property type="entry name" value="F-box-like_dom_sf"/>
</dbReference>
<dbReference type="PANTHER" id="PTHR36140">
    <property type="entry name" value="F-BOX DOMAIN-CONTAINING PROTEIN-RELATED"/>
    <property type="match status" value="1"/>
</dbReference>
<evidence type="ECO:0000313" key="4">
    <source>
        <dbReference type="Proteomes" id="UP001497457"/>
    </source>
</evidence>
<sequence>MPPTRRARAHPATGPYADGWLSRRHRCVAADEASSGGGGTPPTTALPDDVLFGIFSRVSGAADVLRCAATCRRWGRVVATRAAAICRTLPPPPPPARYLPHLALGFFHHQTKDGAGRCVRGSPRLRFVATASASRLLGGGTRLLALFDEAARPVASRNGRVVLELRRASVGLTFSVWNPMTGDVSVLPTLSGKDSPGDYGCAILTGDDLDNVSTSPEFFRLLLVYNRRGSTVLRRYSSETRRWGPEGEMPGGAGISSRTLRQLGPAVVHRGVAYWHTRDAALGVRVDGAPEAAPVDVCSLPYKMVPCRLDEHVLAVSADGTTLRFVRVGISTGKRCLAVSFLTSQLLGPDHVSTTGGMWDDTIDEHILLHEIKATATTTYKLLWFGEKSGTLIFAVGEDASSTSGDVFAFNLAARSLEKLADGMSYGACRNLCGYEMDRAALLAWLALR</sequence>
<feature type="domain" description="F-box" evidence="1">
    <location>
        <begin position="45"/>
        <end position="79"/>
    </location>
</feature>
<reference evidence="3 4" key="2">
    <citation type="submission" date="2024-10" db="EMBL/GenBank/DDBJ databases">
        <authorList>
            <person name="Ryan C."/>
        </authorList>
    </citation>
    <scope>NUCLEOTIDE SEQUENCE [LARGE SCALE GENOMIC DNA]</scope>
</reference>